<dbReference type="InterPro" id="IPR039329">
    <property type="entry name" value="SIAE"/>
</dbReference>
<evidence type="ECO:0000313" key="1">
    <source>
        <dbReference type="EMBL" id="RVU33363.1"/>
    </source>
</evidence>
<dbReference type="AlphaFoldDB" id="A0A437QFP8"/>
<name>A0A437QFP8_9GAMM</name>
<dbReference type="GO" id="GO:0001681">
    <property type="term" value="F:sialate O-acetylesterase activity"/>
    <property type="evidence" value="ECO:0007669"/>
    <property type="project" value="InterPro"/>
</dbReference>
<dbReference type="SUPFAM" id="SSF52266">
    <property type="entry name" value="SGNH hydrolase"/>
    <property type="match status" value="1"/>
</dbReference>
<dbReference type="PANTHER" id="PTHR22901">
    <property type="entry name" value="SIALATE O-ACETYLESTERASE"/>
    <property type="match status" value="1"/>
</dbReference>
<evidence type="ECO:0000313" key="2">
    <source>
        <dbReference type="Proteomes" id="UP000283077"/>
    </source>
</evidence>
<protein>
    <recommendedName>
        <fullName evidence="3">Sialate O-acetylesterase</fullName>
    </recommendedName>
</protein>
<evidence type="ECO:0008006" key="3">
    <source>
        <dbReference type="Google" id="ProtNLM"/>
    </source>
</evidence>
<sequence length="147" mass="15675">MAIDTGEWNDIHPVDKKTLGQRLALAARAVVYGEQVIYRGPELASLQADGATLLLSFDQIAAGLNLKGDAATINQSFAIAGADGKFQWAAAELVGKQQINQLRLSHPDIKQPVQVRYAFADNPNAVLYNSAGLPASPFVAALPVARH</sequence>
<proteinExistence type="predicted"/>
<dbReference type="EMBL" id="SACS01000023">
    <property type="protein sequence ID" value="RVU33363.1"/>
    <property type="molecule type" value="Genomic_DNA"/>
</dbReference>
<dbReference type="Proteomes" id="UP000283077">
    <property type="component" value="Unassembled WGS sequence"/>
</dbReference>
<keyword evidence="2" id="KW-1185">Reference proteome</keyword>
<gene>
    <name evidence="1" type="ORF">EOE67_17365</name>
</gene>
<organism evidence="1 2">
    <name type="scientific">Rheinheimera riviphila</name>
    <dbReference type="NCBI Taxonomy" id="1834037"/>
    <lineage>
        <taxon>Bacteria</taxon>
        <taxon>Pseudomonadati</taxon>
        <taxon>Pseudomonadota</taxon>
        <taxon>Gammaproteobacteria</taxon>
        <taxon>Chromatiales</taxon>
        <taxon>Chromatiaceae</taxon>
        <taxon>Rheinheimera</taxon>
    </lineage>
</organism>
<reference evidence="1 2" key="1">
    <citation type="submission" date="2019-01" db="EMBL/GenBank/DDBJ databases">
        <authorList>
            <person name="Chen W.-M."/>
        </authorList>
    </citation>
    <scope>NUCLEOTIDE SEQUENCE [LARGE SCALE GENOMIC DNA]</scope>
    <source>
        <strain evidence="1 2">KYPC3</strain>
    </source>
</reference>
<comment type="caution">
    <text evidence="1">The sequence shown here is derived from an EMBL/GenBank/DDBJ whole genome shotgun (WGS) entry which is preliminary data.</text>
</comment>
<dbReference type="GO" id="GO:0005975">
    <property type="term" value="P:carbohydrate metabolic process"/>
    <property type="evidence" value="ECO:0007669"/>
    <property type="project" value="TreeGrafter"/>
</dbReference>
<accession>A0A437QFP8</accession>
<dbReference type="RefSeq" id="WP_127700597.1">
    <property type="nucleotide sequence ID" value="NZ_SACS01000023.1"/>
</dbReference>
<dbReference type="OrthoDB" id="9795554at2"/>
<dbReference type="PANTHER" id="PTHR22901:SF0">
    <property type="entry name" value="SIALATE O-ACETYLESTERASE"/>
    <property type="match status" value="1"/>
</dbReference>